<evidence type="ECO:0000313" key="6">
    <source>
        <dbReference type="Proteomes" id="UP000256520"/>
    </source>
</evidence>
<dbReference type="InterPro" id="IPR024535">
    <property type="entry name" value="RHGA/B-epi-like_pectate_lyase"/>
</dbReference>
<dbReference type="InterPro" id="IPR007742">
    <property type="entry name" value="NosD_dom"/>
</dbReference>
<reference evidence="6" key="1">
    <citation type="submission" date="2017-11" db="EMBL/GenBank/DDBJ databases">
        <authorList>
            <person name="Zhu W."/>
        </authorList>
    </citation>
    <scope>NUCLEOTIDE SEQUENCE [LARGE SCALE GENOMIC DNA]</scope>
    <source>
        <strain evidence="6">CAU 1051</strain>
    </source>
</reference>
<dbReference type="PROSITE" id="PS51257">
    <property type="entry name" value="PROKAR_LIPOPROTEIN"/>
    <property type="match status" value="1"/>
</dbReference>
<feature type="domain" description="Rhamnogalacturonase A/B/Epimerase-like pectate lyase" evidence="3">
    <location>
        <begin position="136"/>
        <end position="223"/>
    </location>
</feature>
<dbReference type="SUPFAM" id="SSF51126">
    <property type="entry name" value="Pectin lyase-like"/>
    <property type="match status" value="1"/>
</dbReference>
<comment type="caution">
    <text evidence="5">The sequence shown here is derived from an EMBL/GenBank/DDBJ whole genome shotgun (WGS) entry which is preliminary data.</text>
</comment>
<evidence type="ECO:0008006" key="7">
    <source>
        <dbReference type="Google" id="ProtNLM"/>
    </source>
</evidence>
<dbReference type="Proteomes" id="UP000256520">
    <property type="component" value="Unassembled WGS sequence"/>
</dbReference>
<dbReference type="Pfam" id="PF13229">
    <property type="entry name" value="Beta_helix"/>
    <property type="match status" value="1"/>
</dbReference>
<proteinExistence type="predicted"/>
<dbReference type="RefSeq" id="WP_115750495.1">
    <property type="nucleotide sequence ID" value="NZ_PIOD01000016.1"/>
</dbReference>
<dbReference type="InterPro" id="IPR012334">
    <property type="entry name" value="Pectin_lyas_fold"/>
</dbReference>
<dbReference type="Pfam" id="PF12708">
    <property type="entry name" value="Pect-lyase_RHGA_epim"/>
    <property type="match status" value="1"/>
</dbReference>
<gene>
    <name evidence="5" type="ORF">CWR45_14025</name>
</gene>
<dbReference type="InterPro" id="IPR006626">
    <property type="entry name" value="PbH1"/>
</dbReference>
<accession>A0A3D8PKZ5</accession>
<evidence type="ECO:0000259" key="4">
    <source>
        <dbReference type="Pfam" id="PF13229"/>
    </source>
</evidence>
<sequence>MKEFVQNSRRGLAHTWWMVLVLLVLLTACAVEESNEPVESDEAVESAPVESDEAVESAPVESDEAVESAPVESDEAVELAPSDSDEVVEPKPSESDEAVEPAPSERGDWQLPGLVDRSGAPIEVPTPGPAMGRTLDVTDFGANPDPDSDDDAAAIRAALDAAEPGDEVLLPAGTYDLRSTDADDESANIVLSSGVDLRGEGQERTVLLTSFDGEEDSRVIRGSGVQDVIITDFTITSRHEGSLGDDPDDSDAGGGPMYGIHLGANEGQASSRVLVENLGIRKFERHGISVKASREVTLSENYISEATAVGPGGQGYGIAIEGSADQHDPNASNDSRHNVVIGNTFDGKHLRHAILLQFPTHNNLVAENTIVGSHLDAIDLHGEGEYLNEVRDNTVVGGQRAGIALGNSGGSKNKHDASGPGNWVHSNDLIGNRQGVLVILGTPDTLIEDNRITAGEDSKVGIEVRNGPGTELHGNHITGGTDGFWAIRLKEDSGTDGRGTGMPSGIRIEANVIRQSANGIRVDAGEELSIVENIVDGIDGSKLRVADGINGVKVE</sequence>
<feature type="region of interest" description="Disordered" evidence="1">
    <location>
        <begin position="35"/>
        <end position="113"/>
    </location>
</feature>
<dbReference type="AlphaFoldDB" id="A0A3D8PKZ5"/>
<dbReference type="OrthoDB" id="179999at2"/>
<feature type="compositionally biased region" description="Acidic residues" evidence="1">
    <location>
        <begin position="35"/>
        <end position="87"/>
    </location>
</feature>
<dbReference type="Pfam" id="PF05048">
    <property type="entry name" value="NosD"/>
    <property type="match status" value="1"/>
</dbReference>
<keyword evidence="6" id="KW-1185">Reference proteome</keyword>
<dbReference type="InterPro" id="IPR039448">
    <property type="entry name" value="Beta_helix"/>
</dbReference>
<evidence type="ECO:0000259" key="2">
    <source>
        <dbReference type="Pfam" id="PF05048"/>
    </source>
</evidence>
<dbReference type="SMART" id="SM00710">
    <property type="entry name" value="PbH1"/>
    <property type="match status" value="10"/>
</dbReference>
<evidence type="ECO:0000256" key="1">
    <source>
        <dbReference type="SAM" id="MobiDB-lite"/>
    </source>
</evidence>
<feature type="domain" description="Periplasmic copper-binding protein NosD beta helix" evidence="2">
    <location>
        <begin position="286"/>
        <end position="411"/>
    </location>
</feature>
<dbReference type="Gene3D" id="2.160.20.10">
    <property type="entry name" value="Single-stranded right-handed beta-helix, Pectin lyase-like"/>
    <property type="match status" value="1"/>
</dbReference>
<dbReference type="InterPro" id="IPR011050">
    <property type="entry name" value="Pectin_lyase_fold/virulence"/>
</dbReference>
<organism evidence="5 6">
    <name type="scientific">Oceanobacillus chungangensis</name>
    <dbReference type="NCBI Taxonomy" id="1229152"/>
    <lineage>
        <taxon>Bacteria</taxon>
        <taxon>Bacillati</taxon>
        <taxon>Bacillota</taxon>
        <taxon>Bacilli</taxon>
        <taxon>Bacillales</taxon>
        <taxon>Bacillaceae</taxon>
        <taxon>Oceanobacillus</taxon>
    </lineage>
</organism>
<dbReference type="EMBL" id="PIOD01000016">
    <property type="protein sequence ID" value="RDW16740.1"/>
    <property type="molecule type" value="Genomic_DNA"/>
</dbReference>
<feature type="domain" description="Right handed beta helix" evidence="4">
    <location>
        <begin position="426"/>
        <end position="545"/>
    </location>
</feature>
<evidence type="ECO:0000313" key="5">
    <source>
        <dbReference type="EMBL" id="RDW16740.1"/>
    </source>
</evidence>
<evidence type="ECO:0000259" key="3">
    <source>
        <dbReference type="Pfam" id="PF12708"/>
    </source>
</evidence>
<name>A0A3D8PKZ5_9BACI</name>
<protein>
    <recommendedName>
        <fullName evidence="7">Pectate lyase superfamily protein domain-containing protein</fullName>
    </recommendedName>
</protein>